<gene>
    <name evidence="1" type="ORF">L2E82_02669</name>
</gene>
<evidence type="ECO:0000313" key="1">
    <source>
        <dbReference type="EMBL" id="KAI3789865.1"/>
    </source>
</evidence>
<reference evidence="2" key="1">
    <citation type="journal article" date="2022" name="Mol. Ecol. Resour.">
        <title>The genomes of chicory, endive, great burdock and yacon provide insights into Asteraceae palaeo-polyploidization history and plant inulin production.</title>
        <authorList>
            <person name="Fan W."/>
            <person name="Wang S."/>
            <person name="Wang H."/>
            <person name="Wang A."/>
            <person name="Jiang F."/>
            <person name="Liu H."/>
            <person name="Zhao H."/>
            <person name="Xu D."/>
            <person name="Zhang Y."/>
        </authorList>
    </citation>
    <scope>NUCLEOTIDE SEQUENCE [LARGE SCALE GENOMIC DNA]</scope>
    <source>
        <strain evidence="2">cv. Punajuju</strain>
    </source>
</reference>
<dbReference type="Proteomes" id="UP001055811">
    <property type="component" value="Linkage Group LG01"/>
</dbReference>
<name>A0ACB9H3E2_CICIN</name>
<sequence>MHNIRAQECLQEALLSDENKRFLYDVGIHDNDYDTDGMANFLNEMATVMNQNKPTEKVETSFEELKDLFNEMFQGDIESFGLFSETKSFTSINKRGSYDIWTTRKIQRKEKGEALSMVPNTKLVEMGFLQTSRFVLDTCVISSCMVSNVSVKELN</sequence>
<dbReference type="EMBL" id="CM042009">
    <property type="protein sequence ID" value="KAI3789865.1"/>
    <property type="molecule type" value="Genomic_DNA"/>
</dbReference>
<evidence type="ECO:0000313" key="2">
    <source>
        <dbReference type="Proteomes" id="UP001055811"/>
    </source>
</evidence>
<reference evidence="1 2" key="2">
    <citation type="journal article" date="2022" name="Mol. Ecol. Resour.">
        <title>The genomes of chicory, endive, great burdock and yacon provide insights into Asteraceae paleo-polyploidization history and plant inulin production.</title>
        <authorList>
            <person name="Fan W."/>
            <person name="Wang S."/>
            <person name="Wang H."/>
            <person name="Wang A."/>
            <person name="Jiang F."/>
            <person name="Liu H."/>
            <person name="Zhao H."/>
            <person name="Xu D."/>
            <person name="Zhang Y."/>
        </authorList>
    </citation>
    <scope>NUCLEOTIDE SEQUENCE [LARGE SCALE GENOMIC DNA]</scope>
    <source>
        <strain evidence="2">cv. Punajuju</strain>
        <tissue evidence="1">Leaves</tissue>
    </source>
</reference>
<organism evidence="1 2">
    <name type="scientific">Cichorium intybus</name>
    <name type="common">Chicory</name>
    <dbReference type="NCBI Taxonomy" id="13427"/>
    <lineage>
        <taxon>Eukaryota</taxon>
        <taxon>Viridiplantae</taxon>
        <taxon>Streptophyta</taxon>
        <taxon>Embryophyta</taxon>
        <taxon>Tracheophyta</taxon>
        <taxon>Spermatophyta</taxon>
        <taxon>Magnoliopsida</taxon>
        <taxon>eudicotyledons</taxon>
        <taxon>Gunneridae</taxon>
        <taxon>Pentapetalae</taxon>
        <taxon>asterids</taxon>
        <taxon>campanulids</taxon>
        <taxon>Asterales</taxon>
        <taxon>Asteraceae</taxon>
        <taxon>Cichorioideae</taxon>
        <taxon>Cichorieae</taxon>
        <taxon>Cichoriinae</taxon>
        <taxon>Cichorium</taxon>
    </lineage>
</organism>
<protein>
    <submittedName>
        <fullName evidence="1">Uncharacterized protein</fullName>
    </submittedName>
</protein>
<proteinExistence type="predicted"/>
<accession>A0ACB9H3E2</accession>
<keyword evidence="2" id="KW-1185">Reference proteome</keyword>
<comment type="caution">
    <text evidence="1">The sequence shown here is derived from an EMBL/GenBank/DDBJ whole genome shotgun (WGS) entry which is preliminary data.</text>
</comment>